<proteinExistence type="predicted"/>
<evidence type="ECO:0000259" key="2">
    <source>
        <dbReference type="Pfam" id="PF00534"/>
    </source>
</evidence>
<dbReference type="Pfam" id="PF00534">
    <property type="entry name" value="Glycos_transf_1"/>
    <property type="match status" value="1"/>
</dbReference>
<dbReference type="Gene3D" id="3.40.50.2000">
    <property type="entry name" value="Glycogen Phosphorylase B"/>
    <property type="match status" value="2"/>
</dbReference>
<dbReference type="GO" id="GO:0016757">
    <property type="term" value="F:glycosyltransferase activity"/>
    <property type="evidence" value="ECO:0007669"/>
    <property type="project" value="InterPro"/>
</dbReference>
<evidence type="ECO:0000256" key="1">
    <source>
        <dbReference type="ARBA" id="ARBA00022679"/>
    </source>
</evidence>
<name>A0A6J6H037_9ZZZZ</name>
<dbReference type="AlphaFoldDB" id="A0A6J6H037"/>
<dbReference type="PANTHER" id="PTHR46401">
    <property type="entry name" value="GLYCOSYLTRANSFERASE WBBK-RELATED"/>
    <property type="match status" value="1"/>
</dbReference>
<keyword evidence="1" id="KW-0808">Transferase</keyword>
<evidence type="ECO:0000313" key="3">
    <source>
        <dbReference type="EMBL" id="CAB4605229.1"/>
    </source>
</evidence>
<dbReference type="PANTHER" id="PTHR46401:SF2">
    <property type="entry name" value="GLYCOSYLTRANSFERASE WBBK-RELATED"/>
    <property type="match status" value="1"/>
</dbReference>
<sequence length="363" mass="40320">MTVFFDCRFIRPGHMDGITRYSEQVYGALSRIRPLTALISSHEQLRGLPPGSPFLLVNRPTSIRELTLARRLGRAGAEVVFSPMQTTSGLGRRYKLISTVHDLIYYRRRKPPTFLPWPVRIIWRMYHLSFWPQRVLLRQSDALVTVSQTTKLDIERARLWPAKKPLRIASPAFDSQVFEGSNGNPASANALKALVYAGSYLPYKGVETIVEALKELPDFELHLVTEASGEVQGRLRRIAGEAAPRVKFLGGLDDAKYAQVLRQAHSFVSASVDEGFGIPLIEAMACGTPVVCSDIPVFREVAGEAAEFFEPSSAKSLAEAVNRLSSERVFELRNEGLARSSQFSWDATARVVSSLIDELAAEA</sequence>
<dbReference type="CDD" id="cd03809">
    <property type="entry name" value="GT4_MtfB-like"/>
    <property type="match status" value="1"/>
</dbReference>
<organism evidence="3">
    <name type="scientific">freshwater metagenome</name>
    <dbReference type="NCBI Taxonomy" id="449393"/>
    <lineage>
        <taxon>unclassified sequences</taxon>
        <taxon>metagenomes</taxon>
        <taxon>ecological metagenomes</taxon>
    </lineage>
</organism>
<accession>A0A6J6H037</accession>
<dbReference type="SUPFAM" id="SSF53756">
    <property type="entry name" value="UDP-Glycosyltransferase/glycogen phosphorylase"/>
    <property type="match status" value="1"/>
</dbReference>
<feature type="domain" description="Glycosyl transferase family 1" evidence="2">
    <location>
        <begin position="192"/>
        <end position="334"/>
    </location>
</feature>
<dbReference type="EMBL" id="CAEZUW010000005">
    <property type="protein sequence ID" value="CAB4605229.1"/>
    <property type="molecule type" value="Genomic_DNA"/>
</dbReference>
<dbReference type="InterPro" id="IPR001296">
    <property type="entry name" value="Glyco_trans_1"/>
</dbReference>
<gene>
    <name evidence="3" type="ORF">UFOPK1855_00075</name>
</gene>
<reference evidence="3" key="1">
    <citation type="submission" date="2020-05" db="EMBL/GenBank/DDBJ databases">
        <authorList>
            <person name="Chiriac C."/>
            <person name="Salcher M."/>
            <person name="Ghai R."/>
            <person name="Kavagutti S V."/>
        </authorList>
    </citation>
    <scope>NUCLEOTIDE SEQUENCE</scope>
</reference>
<protein>
    <submittedName>
        <fullName evidence="3">Unannotated protein</fullName>
    </submittedName>
</protein>